<dbReference type="PRINTS" id="PR00503">
    <property type="entry name" value="BROMODOMAIN"/>
</dbReference>
<keyword evidence="5" id="KW-1185">Reference proteome</keyword>
<dbReference type="Proteomes" id="UP000266841">
    <property type="component" value="Unassembled WGS sequence"/>
</dbReference>
<proteinExistence type="predicted"/>
<dbReference type="EMBL" id="AGNL01039187">
    <property type="protein sequence ID" value="EJK52829.1"/>
    <property type="molecule type" value="Genomic_DNA"/>
</dbReference>
<protein>
    <recommendedName>
        <fullName evidence="3">Bromo domain-containing protein</fullName>
    </recommendedName>
</protein>
<dbReference type="OrthoDB" id="21449at2759"/>
<name>K0RKJ7_THAOC</name>
<dbReference type="InterPro" id="IPR052442">
    <property type="entry name" value="Env_Response_Regulator"/>
</dbReference>
<dbReference type="PROSITE" id="PS50014">
    <property type="entry name" value="BROMODOMAIN_2"/>
    <property type="match status" value="1"/>
</dbReference>
<gene>
    <name evidence="4" type="ORF">THAOC_27862</name>
</gene>
<reference evidence="4 5" key="1">
    <citation type="journal article" date="2012" name="Genome Biol.">
        <title>Genome and low-iron response of an oceanic diatom adapted to chronic iron limitation.</title>
        <authorList>
            <person name="Lommer M."/>
            <person name="Specht M."/>
            <person name="Roy A.S."/>
            <person name="Kraemer L."/>
            <person name="Andreson R."/>
            <person name="Gutowska M.A."/>
            <person name="Wolf J."/>
            <person name="Bergner S.V."/>
            <person name="Schilhabel M.B."/>
            <person name="Klostermeier U.C."/>
            <person name="Beiko R.G."/>
            <person name="Rosenstiel P."/>
            <person name="Hippler M."/>
            <person name="Laroche J."/>
        </authorList>
    </citation>
    <scope>NUCLEOTIDE SEQUENCE [LARGE SCALE GENOMIC DNA]</scope>
    <source>
        <strain evidence="4 5">CCMP1005</strain>
    </source>
</reference>
<evidence type="ECO:0000313" key="5">
    <source>
        <dbReference type="Proteomes" id="UP000266841"/>
    </source>
</evidence>
<feature type="domain" description="Bromo" evidence="3">
    <location>
        <begin position="36"/>
        <end position="109"/>
    </location>
</feature>
<keyword evidence="1 2" id="KW-0103">Bromodomain</keyword>
<organism evidence="4 5">
    <name type="scientific">Thalassiosira oceanica</name>
    <name type="common">Marine diatom</name>
    <dbReference type="NCBI Taxonomy" id="159749"/>
    <lineage>
        <taxon>Eukaryota</taxon>
        <taxon>Sar</taxon>
        <taxon>Stramenopiles</taxon>
        <taxon>Ochrophyta</taxon>
        <taxon>Bacillariophyta</taxon>
        <taxon>Coscinodiscophyceae</taxon>
        <taxon>Thalassiosirophycidae</taxon>
        <taxon>Thalassiosirales</taxon>
        <taxon>Thalassiosiraceae</taxon>
        <taxon>Thalassiosira</taxon>
    </lineage>
</organism>
<sequence length="149" mass="16760">MGHGNGVVPPPTPQFPMLDGLPVGIQCLRIVNLLLELPNAAAVFGKPVDTVKYDLPTYFDVVKKPMDLGTVSKKLTQGFDDCGYYSSKPTSMEENDLHLEMLSRNVYLYFNYCTTLPTSVIDSNKIGNNWRKTTFQQMLARLVEVRDRV</sequence>
<dbReference type="InterPro" id="IPR001487">
    <property type="entry name" value="Bromodomain"/>
</dbReference>
<dbReference type="PANTHER" id="PTHR46136">
    <property type="entry name" value="TRANSCRIPTION FACTOR GTE8"/>
    <property type="match status" value="1"/>
</dbReference>
<evidence type="ECO:0000313" key="4">
    <source>
        <dbReference type="EMBL" id="EJK52829.1"/>
    </source>
</evidence>
<evidence type="ECO:0000256" key="2">
    <source>
        <dbReference type="PROSITE-ProRule" id="PRU00035"/>
    </source>
</evidence>
<evidence type="ECO:0000256" key="1">
    <source>
        <dbReference type="ARBA" id="ARBA00023117"/>
    </source>
</evidence>
<dbReference type="SUPFAM" id="SSF47370">
    <property type="entry name" value="Bromodomain"/>
    <property type="match status" value="1"/>
</dbReference>
<feature type="non-terminal residue" evidence="4">
    <location>
        <position position="149"/>
    </location>
</feature>
<dbReference type="Pfam" id="PF00439">
    <property type="entry name" value="Bromodomain"/>
    <property type="match status" value="1"/>
</dbReference>
<dbReference type="PANTHER" id="PTHR46136:SF1">
    <property type="entry name" value="TRANSCRIPTION FACTOR GTE11-RELATED"/>
    <property type="match status" value="1"/>
</dbReference>
<dbReference type="AlphaFoldDB" id="K0RKJ7"/>
<accession>K0RKJ7</accession>
<comment type="caution">
    <text evidence="4">The sequence shown here is derived from an EMBL/GenBank/DDBJ whole genome shotgun (WGS) entry which is preliminary data.</text>
</comment>
<dbReference type="Gene3D" id="1.20.920.10">
    <property type="entry name" value="Bromodomain-like"/>
    <property type="match status" value="1"/>
</dbReference>
<evidence type="ECO:0000259" key="3">
    <source>
        <dbReference type="PROSITE" id="PS50014"/>
    </source>
</evidence>
<dbReference type="InterPro" id="IPR036427">
    <property type="entry name" value="Bromodomain-like_sf"/>
</dbReference>